<evidence type="ECO:0000313" key="4">
    <source>
        <dbReference type="EMBL" id="OTP28002.1"/>
    </source>
</evidence>
<gene>
    <name evidence="4" type="ORF">A5802_001741</name>
    <name evidence="3" type="ORF">EMU01_21230</name>
</gene>
<evidence type="ECO:0000259" key="2">
    <source>
        <dbReference type="PROSITE" id="PS51462"/>
    </source>
</evidence>
<dbReference type="Gene3D" id="3.90.79.10">
    <property type="entry name" value="Nucleoside Triphosphate Pyrophosphohydrolase"/>
    <property type="match status" value="1"/>
</dbReference>
<organism evidence="4 5">
    <name type="scientific">Enterococcus mundtii</name>
    <dbReference type="NCBI Taxonomy" id="53346"/>
    <lineage>
        <taxon>Bacteria</taxon>
        <taxon>Bacillati</taxon>
        <taxon>Bacillota</taxon>
        <taxon>Bacilli</taxon>
        <taxon>Lactobacillales</taxon>
        <taxon>Enterococcaceae</taxon>
        <taxon>Enterococcus</taxon>
    </lineage>
</organism>
<dbReference type="GO" id="GO:0004081">
    <property type="term" value="F:bis(5'-nucleosyl)-tetraphosphatase (asymmetrical) activity"/>
    <property type="evidence" value="ECO:0007669"/>
    <property type="project" value="TreeGrafter"/>
</dbReference>
<dbReference type="GO" id="GO:0006754">
    <property type="term" value="P:ATP biosynthetic process"/>
    <property type="evidence" value="ECO:0007669"/>
    <property type="project" value="TreeGrafter"/>
</dbReference>
<keyword evidence="6" id="KW-1185">Reference proteome</keyword>
<sequence length="147" mass="16966">MENPMFGEKDESANYQDRYAAYIIVETHGKIAMIEAPNGAFFLPGGEKEGQETNEEAISRELLEEMGISAEIACYLGEAAEYFYSNHRKTYFHNPGFFYVAKSWQKVGEPTEKDQSIWWVTPETALEKLKRGSHRWAVEKWLAMKEN</sequence>
<dbReference type="Proteomes" id="UP000321175">
    <property type="component" value="Unassembled WGS sequence"/>
</dbReference>
<dbReference type="AlphaFoldDB" id="A0A1L8UTC4"/>
<evidence type="ECO:0000313" key="5">
    <source>
        <dbReference type="Proteomes" id="UP000195024"/>
    </source>
</evidence>
<dbReference type="PANTHER" id="PTHR21340">
    <property type="entry name" value="DIADENOSINE 5,5-P1,P4-TETRAPHOSPHATE PYROPHOSPHOHYDROLASE MUTT"/>
    <property type="match status" value="1"/>
</dbReference>
<dbReference type="CDD" id="cd04684">
    <property type="entry name" value="NUDIX_Hydrolase"/>
    <property type="match status" value="1"/>
</dbReference>
<dbReference type="PROSITE" id="PS51462">
    <property type="entry name" value="NUDIX"/>
    <property type="match status" value="1"/>
</dbReference>
<dbReference type="RefSeq" id="WP_071867334.1">
    <property type="nucleotide sequence ID" value="NZ_BJWA01000015.1"/>
</dbReference>
<evidence type="ECO:0000313" key="6">
    <source>
        <dbReference type="Proteomes" id="UP000321175"/>
    </source>
</evidence>
<dbReference type="InterPro" id="IPR000086">
    <property type="entry name" value="NUDIX_hydrolase_dom"/>
</dbReference>
<dbReference type="InterPro" id="IPR015797">
    <property type="entry name" value="NUDIX_hydrolase-like_dom_sf"/>
</dbReference>
<dbReference type="EMBL" id="NGMS01000001">
    <property type="protein sequence ID" value="OTP28002.1"/>
    <property type="molecule type" value="Genomic_DNA"/>
</dbReference>
<dbReference type="InterPro" id="IPR051325">
    <property type="entry name" value="Nudix_hydrolase_domain"/>
</dbReference>
<evidence type="ECO:0000313" key="3">
    <source>
        <dbReference type="EMBL" id="GEL80979.1"/>
    </source>
</evidence>
<accession>A0A1L8UTC4</accession>
<dbReference type="SUPFAM" id="SSF55811">
    <property type="entry name" value="Nudix"/>
    <property type="match status" value="1"/>
</dbReference>
<dbReference type="GeneID" id="60999984"/>
<feature type="domain" description="Nudix hydrolase" evidence="2">
    <location>
        <begin position="14"/>
        <end position="144"/>
    </location>
</feature>
<protein>
    <submittedName>
        <fullName evidence="3">NUDIX hydrolase</fullName>
    </submittedName>
</protein>
<proteinExistence type="predicted"/>
<keyword evidence="1 3" id="KW-0378">Hydrolase</keyword>
<comment type="caution">
    <text evidence="4">The sequence shown here is derived from an EMBL/GenBank/DDBJ whole genome shotgun (WGS) entry which is preliminary data.</text>
</comment>
<dbReference type="Pfam" id="PF00293">
    <property type="entry name" value="NUDIX"/>
    <property type="match status" value="1"/>
</dbReference>
<dbReference type="InterPro" id="IPR020084">
    <property type="entry name" value="NUDIX_hydrolase_CS"/>
</dbReference>
<reference evidence="4 5" key="1">
    <citation type="submission" date="2017-05" db="EMBL/GenBank/DDBJ databases">
        <title>The Genome Sequence of Enterococcus mundtii 6B1_DIV0119.</title>
        <authorList>
            <consortium name="The Broad Institute Genomics Platform"/>
            <consortium name="The Broad Institute Genomic Center for Infectious Diseases"/>
            <person name="Earl A."/>
            <person name="Manson A."/>
            <person name="Schwartman J."/>
            <person name="Gilmore M."/>
            <person name="Abouelleil A."/>
            <person name="Cao P."/>
            <person name="Chapman S."/>
            <person name="Cusick C."/>
            <person name="Shea T."/>
            <person name="Young S."/>
            <person name="Neafsey D."/>
            <person name="Nusbaum C."/>
            <person name="Birren B."/>
        </authorList>
    </citation>
    <scope>NUCLEOTIDE SEQUENCE [LARGE SCALE GENOMIC DNA]</scope>
    <source>
        <strain evidence="4 5">6B1_DIV0119</strain>
    </source>
</reference>
<reference evidence="3 6" key="2">
    <citation type="submission" date="2019-07" db="EMBL/GenBank/DDBJ databases">
        <title>Whole genome shotgun sequence of Enterococcus mundtii NBRC 100490.</title>
        <authorList>
            <person name="Hosoyama A."/>
            <person name="Uohara A."/>
            <person name="Ohji S."/>
            <person name="Ichikawa N."/>
        </authorList>
    </citation>
    <scope>NUCLEOTIDE SEQUENCE [LARGE SCALE GENOMIC DNA]</scope>
    <source>
        <strain evidence="3 6">NBRC 100490</strain>
    </source>
</reference>
<name>A0A1L8UTC4_ENTMU</name>
<dbReference type="Proteomes" id="UP000195024">
    <property type="component" value="Unassembled WGS sequence"/>
</dbReference>
<dbReference type="PROSITE" id="PS00893">
    <property type="entry name" value="NUDIX_BOX"/>
    <property type="match status" value="1"/>
</dbReference>
<dbReference type="GO" id="GO:0006167">
    <property type="term" value="P:AMP biosynthetic process"/>
    <property type="evidence" value="ECO:0007669"/>
    <property type="project" value="TreeGrafter"/>
</dbReference>
<dbReference type="PANTHER" id="PTHR21340:SF0">
    <property type="entry name" value="BIS(5'-NUCLEOSYL)-TETRAPHOSPHATASE [ASYMMETRICAL]"/>
    <property type="match status" value="1"/>
</dbReference>
<evidence type="ECO:0000256" key="1">
    <source>
        <dbReference type="ARBA" id="ARBA00022801"/>
    </source>
</evidence>
<dbReference type="EMBL" id="BJWA01000015">
    <property type="protein sequence ID" value="GEL80979.1"/>
    <property type="molecule type" value="Genomic_DNA"/>
</dbReference>